<dbReference type="Proteomes" id="UP000267251">
    <property type="component" value="Unassembled WGS sequence"/>
</dbReference>
<dbReference type="OrthoDB" id="1640476at2759"/>
<proteinExistence type="predicted"/>
<dbReference type="EMBL" id="KZ988291">
    <property type="protein sequence ID" value="RKP12553.1"/>
    <property type="molecule type" value="Genomic_DNA"/>
</dbReference>
<dbReference type="PANTHER" id="PTHR13609">
    <property type="entry name" value="UBIQUITIN DOMAIN CONTAINING 1 PROTEIN-RELATED"/>
    <property type="match status" value="1"/>
</dbReference>
<dbReference type="InterPro" id="IPR039869">
    <property type="entry name" value="UBTD1/2"/>
</dbReference>
<reference evidence="3" key="1">
    <citation type="journal article" date="2018" name="Nat. Microbiol.">
        <title>Leveraging single-cell genomics to expand the fungal tree of life.</title>
        <authorList>
            <person name="Ahrendt S.R."/>
            <person name="Quandt C.A."/>
            <person name="Ciobanu D."/>
            <person name="Clum A."/>
            <person name="Salamov A."/>
            <person name="Andreopoulos B."/>
            <person name="Cheng J.F."/>
            <person name="Woyke T."/>
            <person name="Pelin A."/>
            <person name="Henrissat B."/>
            <person name="Reynolds N.K."/>
            <person name="Benny G.L."/>
            <person name="Smith M.E."/>
            <person name="James T.Y."/>
            <person name="Grigoriev I.V."/>
        </authorList>
    </citation>
    <scope>NUCLEOTIDE SEQUENCE [LARGE SCALE GENOMIC DNA]</scope>
</reference>
<name>A0A4P9Y1B7_9FUNG</name>
<evidence type="ECO:0000259" key="1">
    <source>
        <dbReference type="Pfam" id="PF16455"/>
    </source>
</evidence>
<evidence type="ECO:0000313" key="2">
    <source>
        <dbReference type="EMBL" id="RKP12553.1"/>
    </source>
</evidence>
<keyword evidence="3" id="KW-1185">Reference proteome</keyword>
<dbReference type="Pfam" id="PF16455">
    <property type="entry name" value="UBD"/>
    <property type="match status" value="1"/>
</dbReference>
<organism evidence="2 3">
    <name type="scientific">Piptocephalis cylindrospora</name>
    <dbReference type="NCBI Taxonomy" id="1907219"/>
    <lineage>
        <taxon>Eukaryota</taxon>
        <taxon>Fungi</taxon>
        <taxon>Fungi incertae sedis</taxon>
        <taxon>Zoopagomycota</taxon>
        <taxon>Zoopagomycotina</taxon>
        <taxon>Zoopagomycetes</taxon>
        <taxon>Zoopagales</taxon>
        <taxon>Piptocephalidaceae</taxon>
        <taxon>Piptocephalis</taxon>
    </lineage>
</organism>
<dbReference type="Gene3D" id="1.20.225.20">
    <property type="entry name" value="Ub domain-containing protein, DC-UbP/UBTD2, N-terminal domain"/>
    <property type="match status" value="1"/>
</dbReference>
<gene>
    <name evidence="2" type="ORF">BJ684DRAFT_16969</name>
</gene>
<dbReference type="Gene3D" id="3.10.20.90">
    <property type="entry name" value="Phosphatidylinositol 3-kinase Catalytic Subunit, Chain A, domain 1"/>
    <property type="match status" value="1"/>
</dbReference>
<dbReference type="InterPro" id="IPR032752">
    <property type="entry name" value="DC-UbP/UBTD2_N"/>
</dbReference>
<protein>
    <recommendedName>
        <fullName evidence="1">DC-UbP/UBTD2 N-terminal domain-containing protein</fullName>
    </recommendedName>
</protein>
<accession>A0A4P9Y1B7</accession>
<sequence length="251" mass="27889">MGCRVSLLEDDGTGVALVDERSRTGALSKRKSPLNLDKIIWKADIPMNRSQLELQRKAFWETAPAYDGDAECWAALRAVVSACTTDPNAVQTLLDSSGLTIPTGKLTEGAYDERGRKYVVPPYCLWDPENLLEESGDKAGQEEEEEGEGEEIKVLVRLSTNRDLRFLCYTTDRLSSLNRRICEKEGVPTDAQDLVTIRYLKLGRILDQTLRLRTLIKSGEPNMVLQAMVTLPEGKGPNLEVDGEDDSKEGV</sequence>
<dbReference type="InterPro" id="IPR038169">
    <property type="entry name" value="DC-UbP/UBTD2_N_sf"/>
</dbReference>
<feature type="domain" description="DC-UbP/UBTD2 N-terminal" evidence="1">
    <location>
        <begin position="33"/>
        <end position="134"/>
    </location>
</feature>
<dbReference type="SUPFAM" id="SSF54236">
    <property type="entry name" value="Ubiquitin-like"/>
    <property type="match status" value="1"/>
</dbReference>
<evidence type="ECO:0000313" key="3">
    <source>
        <dbReference type="Proteomes" id="UP000267251"/>
    </source>
</evidence>
<dbReference type="AlphaFoldDB" id="A0A4P9Y1B7"/>
<dbReference type="InterPro" id="IPR029071">
    <property type="entry name" value="Ubiquitin-like_domsf"/>
</dbReference>